<feature type="domain" description="Bacterial mobilisation" evidence="1">
    <location>
        <begin position="76"/>
        <end position="106"/>
    </location>
</feature>
<dbReference type="EMBL" id="JAACBX020000001">
    <property type="protein sequence ID" value="MBM0243278.1"/>
    <property type="molecule type" value="Genomic_DNA"/>
</dbReference>
<evidence type="ECO:0000259" key="1">
    <source>
        <dbReference type="Pfam" id="PF05713"/>
    </source>
</evidence>
<evidence type="ECO:0000313" key="3">
    <source>
        <dbReference type="Proteomes" id="UP001518680"/>
    </source>
</evidence>
<protein>
    <submittedName>
        <fullName evidence="2">Plasmid mobilization relaxosome protein MobC</fullName>
    </submittedName>
</protein>
<proteinExistence type="predicted"/>
<dbReference type="Pfam" id="PF05713">
    <property type="entry name" value="MobC"/>
    <property type="match status" value="1"/>
</dbReference>
<gene>
    <name evidence="2" type="primary">mobC</name>
    <name evidence="2" type="ORF">GWO63_003050</name>
</gene>
<organism evidence="2 3">
    <name type="scientific">Corynebacterium macginleyi</name>
    <dbReference type="NCBI Taxonomy" id="38290"/>
    <lineage>
        <taxon>Bacteria</taxon>
        <taxon>Bacillati</taxon>
        <taxon>Actinomycetota</taxon>
        <taxon>Actinomycetes</taxon>
        <taxon>Mycobacteriales</taxon>
        <taxon>Corynebacteriaceae</taxon>
        <taxon>Corynebacterium</taxon>
    </lineage>
</organism>
<name>A0ABS1Y4F6_9CORY</name>
<reference evidence="2 3" key="1">
    <citation type="submission" date="2021-01" db="EMBL/GenBank/DDBJ databases">
        <title>Complete genome sequences of Corynebacterium macginleyi strains isolated from infectious keratitis.</title>
        <authorList>
            <person name="Sagerfors S."/>
            <person name="Poehlein A."/>
            <person name="Soderquist B."/>
            <person name="Bruggemann H."/>
        </authorList>
    </citation>
    <scope>NUCLEOTIDE SEQUENCE [LARGE SCALE GENOMIC DNA]</scope>
    <source>
        <strain evidence="2 3">12T220</strain>
    </source>
</reference>
<keyword evidence="3" id="KW-1185">Reference proteome</keyword>
<accession>A0ABS1Y4F6</accession>
<sequence length="126" mass="13419">MSNGRRVTVRLGDAEAEVVRGTASALGVTESEVMRLALTALAGRLPDDVTERATAAPVSREVVEMRDALDRALAAIRRIGVNINQIVRMAHVMGWSDDVVPGLREIPDAVDGLAKYVGKAVDDVGK</sequence>
<comment type="caution">
    <text evidence="2">The sequence shown here is derived from an EMBL/GenBank/DDBJ whole genome shotgun (WGS) entry which is preliminary data.</text>
</comment>
<dbReference type="InterPro" id="IPR008687">
    <property type="entry name" value="MobC"/>
</dbReference>
<dbReference type="Proteomes" id="UP001518680">
    <property type="component" value="Unassembled WGS sequence"/>
</dbReference>
<evidence type="ECO:0000313" key="2">
    <source>
        <dbReference type="EMBL" id="MBM0243278.1"/>
    </source>
</evidence>
<dbReference type="RefSeq" id="WP_200440404.1">
    <property type="nucleotide sequence ID" value="NZ_CP068291.1"/>
</dbReference>